<organism evidence="1 2">
    <name type="scientific">Prorocentrum cordatum</name>
    <dbReference type="NCBI Taxonomy" id="2364126"/>
    <lineage>
        <taxon>Eukaryota</taxon>
        <taxon>Sar</taxon>
        <taxon>Alveolata</taxon>
        <taxon>Dinophyceae</taxon>
        <taxon>Prorocentrales</taxon>
        <taxon>Prorocentraceae</taxon>
        <taxon>Prorocentrum</taxon>
    </lineage>
</organism>
<dbReference type="Gene3D" id="2.130.10.30">
    <property type="entry name" value="Regulator of chromosome condensation 1/beta-lactamase-inhibitor protein II"/>
    <property type="match status" value="1"/>
</dbReference>
<evidence type="ECO:0000313" key="2">
    <source>
        <dbReference type="Proteomes" id="UP001189429"/>
    </source>
</evidence>
<dbReference type="SUPFAM" id="SSF50985">
    <property type="entry name" value="RCC1/BLIP-II"/>
    <property type="match status" value="1"/>
</dbReference>
<dbReference type="InterPro" id="IPR009091">
    <property type="entry name" value="RCC1/BLIP-II"/>
</dbReference>
<dbReference type="Proteomes" id="UP001189429">
    <property type="component" value="Unassembled WGS sequence"/>
</dbReference>
<proteinExistence type="predicted"/>
<name>A0ABN9T3L0_9DINO</name>
<dbReference type="EMBL" id="CAUYUJ010014305">
    <property type="protein sequence ID" value="CAK0839575.1"/>
    <property type="molecule type" value="Genomic_DNA"/>
</dbReference>
<keyword evidence="2" id="KW-1185">Reference proteome</keyword>
<gene>
    <name evidence="1" type="ORF">PCOR1329_LOCUS35227</name>
</gene>
<protein>
    <submittedName>
        <fullName evidence="1">Uncharacterized protein</fullName>
    </submittedName>
</protein>
<reference evidence="1" key="1">
    <citation type="submission" date="2023-10" db="EMBL/GenBank/DDBJ databases">
        <authorList>
            <person name="Chen Y."/>
            <person name="Shah S."/>
            <person name="Dougan E. K."/>
            <person name="Thang M."/>
            <person name="Chan C."/>
        </authorList>
    </citation>
    <scope>NUCLEOTIDE SEQUENCE [LARGE SCALE GENOMIC DNA]</scope>
</reference>
<evidence type="ECO:0000313" key="1">
    <source>
        <dbReference type="EMBL" id="CAK0839575.1"/>
    </source>
</evidence>
<sequence length="147" mass="15002">MAAGGGHTVLLQSDGTAVVCGEDGVDQCDLPVPAEGLSFTQVAVGRGHIVLLKSGGAAVACGVNGAGQCDLRASAGGLSFTQVAAGGNHTVLLQSGGASRRPHGTCQRCSCRHLTTAIRCVSRRGMGWSVADLWPHLASARRSFRYT</sequence>
<accession>A0ABN9T3L0</accession>
<comment type="caution">
    <text evidence="1">The sequence shown here is derived from an EMBL/GenBank/DDBJ whole genome shotgun (WGS) entry which is preliminary data.</text>
</comment>